<dbReference type="InterPro" id="IPR000835">
    <property type="entry name" value="HTH_MarR-typ"/>
</dbReference>
<proteinExistence type="predicted"/>
<dbReference type="InterPro" id="IPR039422">
    <property type="entry name" value="MarR/SlyA-like"/>
</dbReference>
<evidence type="ECO:0000313" key="3">
    <source>
        <dbReference type="EMBL" id="MFC6064849.1"/>
    </source>
</evidence>
<dbReference type="InterPro" id="IPR036390">
    <property type="entry name" value="WH_DNA-bd_sf"/>
</dbReference>
<dbReference type="Pfam" id="PF01047">
    <property type="entry name" value="MarR"/>
    <property type="match status" value="1"/>
</dbReference>
<comment type="caution">
    <text evidence="3">The sequence shown here is derived from an EMBL/GenBank/DDBJ whole genome shotgun (WGS) entry which is preliminary data.</text>
</comment>
<dbReference type="EMBL" id="JBHSPX010000006">
    <property type="protein sequence ID" value="MFC6064849.1"/>
    <property type="molecule type" value="Genomic_DNA"/>
</dbReference>
<dbReference type="PANTHER" id="PTHR33164:SF57">
    <property type="entry name" value="MARR-FAMILY TRANSCRIPTIONAL REGULATOR"/>
    <property type="match status" value="1"/>
</dbReference>
<name>A0ABW1MM53_9ACTN</name>
<feature type="compositionally biased region" description="Basic and acidic residues" evidence="1">
    <location>
        <begin position="144"/>
        <end position="160"/>
    </location>
</feature>
<dbReference type="SUPFAM" id="SSF46785">
    <property type="entry name" value="Winged helix' DNA-binding domain"/>
    <property type="match status" value="1"/>
</dbReference>
<organism evidence="3 4">
    <name type="scientific">Streptomyces ochraceiscleroticus</name>
    <dbReference type="NCBI Taxonomy" id="47761"/>
    <lineage>
        <taxon>Bacteria</taxon>
        <taxon>Bacillati</taxon>
        <taxon>Actinomycetota</taxon>
        <taxon>Actinomycetes</taxon>
        <taxon>Kitasatosporales</taxon>
        <taxon>Streptomycetaceae</taxon>
        <taxon>Streptomyces</taxon>
    </lineage>
</organism>
<keyword evidence="4" id="KW-1185">Reference proteome</keyword>
<evidence type="ECO:0000313" key="4">
    <source>
        <dbReference type="Proteomes" id="UP001596139"/>
    </source>
</evidence>
<dbReference type="RefSeq" id="WP_051861196.1">
    <property type="nucleotide sequence ID" value="NZ_JBHSPX010000006.1"/>
</dbReference>
<evidence type="ECO:0000256" key="1">
    <source>
        <dbReference type="SAM" id="MobiDB-lite"/>
    </source>
</evidence>
<sequence>MAAQGQYQELARQLSAIGAVKRELGRILPHDCPPASVGVLTILDRYGEMRMSKLAELLMIDMSVTSRHVAHIAERGWIEREPDPLDKRSRLLRLTNRGRELLAELSVRYTDSLARYLDDWSDDDVGRLNELLAKLHESFGDCRTRAHQEPTRTDVTRTDVTRSQTTRTSAGR</sequence>
<dbReference type="SMART" id="SM00347">
    <property type="entry name" value="HTH_MARR"/>
    <property type="match status" value="1"/>
</dbReference>
<feature type="domain" description="HTH marR-type" evidence="2">
    <location>
        <begin position="7"/>
        <end position="137"/>
    </location>
</feature>
<dbReference type="PRINTS" id="PR00598">
    <property type="entry name" value="HTHMARR"/>
</dbReference>
<feature type="compositionally biased region" description="Low complexity" evidence="1">
    <location>
        <begin position="161"/>
        <end position="172"/>
    </location>
</feature>
<reference evidence="4" key="1">
    <citation type="journal article" date="2019" name="Int. J. Syst. Evol. Microbiol.">
        <title>The Global Catalogue of Microorganisms (GCM) 10K type strain sequencing project: providing services to taxonomists for standard genome sequencing and annotation.</title>
        <authorList>
            <consortium name="The Broad Institute Genomics Platform"/>
            <consortium name="The Broad Institute Genome Sequencing Center for Infectious Disease"/>
            <person name="Wu L."/>
            <person name="Ma J."/>
        </authorList>
    </citation>
    <scope>NUCLEOTIDE SEQUENCE [LARGE SCALE GENOMIC DNA]</scope>
    <source>
        <strain evidence="4">CGMCC 1.15180</strain>
    </source>
</reference>
<feature type="region of interest" description="Disordered" evidence="1">
    <location>
        <begin position="144"/>
        <end position="172"/>
    </location>
</feature>
<evidence type="ECO:0000259" key="2">
    <source>
        <dbReference type="PROSITE" id="PS50995"/>
    </source>
</evidence>
<accession>A0ABW1MM53</accession>
<dbReference type="Gene3D" id="1.10.10.10">
    <property type="entry name" value="Winged helix-like DNA-binding domain superfamily/Winged helix DNA-binding domain"/>
    <property type="match status" value="1"/>
</dbReference>
<protein>
    <submittedName>
        <fullName evidence="3">MarR family winged helix-turn-helix transcriptional regulator</fullName>
    </submittedName>
</protein>
<dbReference type="Proteomes" id="UP001596139">
    <property type="component" value="Unassembled WGS sequence"/>
</dbReference>
<dbReference type="InterPro" id="IPR036388">
    <property type="entry name" value="WH-like_DNA-bd_sf"/>
</dbReference>
<gene>
    <name evidence="3" type="ORF">ACFP4F_20175</name>
</gene>
<dbReference type="PANTHER" id="PTHR33164">
    <property type="entry name" value="TRANSCRIPTIONAL REGULATOR, MARR FAMILY"/>
    <property type="match status" value="1"/>
</dbReference>
<dbReference type="PROSITE" id="PS50995">
    <property type="entry name" value="HTH_MARR_2"/>
    <property type="match status" value="1"/>
</dbReference>